<dbReference type="InterPro" id="IPR003609">
    <property type="entry name" value="Pan_app"/>
</dbReference>
<evidence type="ECO:0000313" key="5">
    <source>
        <dbReference type="EMBL" id="GHP07899.1"/>
    </source>
</evidence>
<dbReference type="OrthoDB" id="496739at2759"/>
<comment type="caution">
    <text evidence="5">The sequence shown here is derived from an EMBL/GenBank/DDBJ whole genome shotgun (WGS) entry which is preliminary data.</text>
</comment>
<gene>
    <name evidence="5" type="ORF">PPROV_000664100</name>
</gene>
<evidence type="ECO:0000256" key="1">
    <source>
        <dbReference type="ARBA" id="ARBA00004236"/>
    </source>
</evidence>
<keyword evidence="3" id="KW-0472">Membrane</keyword>
<reference evidence="5" key="1">
    <citation type="submission" date="2020-10" db="EMBL/GenBank/DDBJ databases">
        <title>Unveiling of a novel bifunctional photoreceptor, Dualchrome1, isolated from a cosmopolitan green alga.</title>
        <authorList>
            <person name="Suzuki S."/>
            <person name="Kawachi M."/>
        </authorList>
    </citation>
    <scope>NUCLEOTIDE SEQUENCE</scope>
    <source>
        <strain evidence="5">NIES 2893</strain>
    </source>
</reference>
<dbReference type="PROSITE" id="PS50948">
    <property type="entry name" value="PAN"/>
    <property type="match status" value="3"/>
</dbReference>
<dbReference type="EMBL" id="BNJQ01000018">
    <property type="protein sequence ID" value="GHP07899.1"/>
    <property type="molecule type" value="Genomic_DNA"/>
</dbReference>
<evidence type="ECO:0000256" key="2">
    <source>
        <dbReference type="ARBA" id="ARBA00022475"/>
    </source>
</evidence>
<organism evidence="5 6">
    <name type="scientific">Pycnococcus provasolii</name>
    <dbReference type="NCBI Taxonomy" id="41880"/>
    <lineage>
        <taxon>Eukaryota</taxon>
        <taxon>Viridiplantae</taxon>
        <taxon>Chlorophyta</taxon>
        <taxon>Pseudoscourfieldiophyceae</taxon>
        <taxon>Pseudoscourfieldiales</taxon>
        <taxon>Pycnococcaceae</taxon>
        <taxon>Pycnococcus</taxon>
    </lineage>
</organism>
<dbReference type="Pfam" id="PF00024">
    <property type="entry name" value="PAN_1"/>
    <property type="match status" value="1"/>
</dbReference>
<dbReference type="Proteomes" id="UP000660262">
    <property type="component" value="Unassembled WGS sequence"/>
</dbReference>
<evidence type="ECO:0000313" key="6">
    <source>
        <dbReference type="Proteomes" id="UP000660262"/>
    </source>
</evidence>
<protein>
    <recommendedName>
        <fullName evidence="4">Apple domain-containing protein</fullName>
    </recommendedName>
</protein>
<dbReference type="AlphaFoldDB" id="A0A830HSE0"/>
<dbReference type="Pfam" id="PF06977">
    <property type="entry name" value="SdiA-regulated"/>
    <property type="match status" value="1"/>
</dbReference>
<accession>A0A830HSE0</accession>
<dbReference type="InterPro" id="IPR009722">
    <property type="entry name" value="YjiK/CarP"/>
</dbReference>
<proteinExistence type="predicted"/>
<name>A0A830HSE0_9CHLO</name>
<sequence length="616" mass="66555">MMMMMMSPASAVKMMMAAGLLALPRLLLGLLLLITTTTMMTAFMMLDGGQVVVVSAHQIARKVPPLACFGDAPVARMQIDLVRSDFSSLAATSSGSTLFALNNGEKAAFQFTISSENGKIEKIAEWNLTNIVADPEGIAYLGVNKAGHEFAITDENPSKVHMVMLQHGGGEITSSSVMTTAIDPPAMANLGFEGVANVPGEGLFVVQEQKPAALWFVAASRGVVTTPQKLVDTANTLGIDALSDITAAGGDAAEPAEVFVLSKAPKQITRLDISDRNNVKIIEQYAGAICGMKQPEAIAFTAASEDGKKVRMLVGGEPTELLIFEADVDCDKKLNSTEGAVFSCPDLAATVGCDMTIEEGGCPQRRCDKALSNSEKVCTDDSPDTQCSLEECKQKCTNHAAFKCSTYAYDEAEKECYVFESCVGETDEPDYTLYVMRKGCDMTIEEGGCPQRRCDKALSNSEKVCTDDSPDTQCSLEECKQKCTNHAAFKCSTYAYDEAEKECYVFESCVGETDEPDYTLYVMTNRECKKDMSEGGCPQRMCSLEMNDSKLVCDGDAARVNGDAATPCTLDECKQKCDNDKTCTHFMHDADDNDCYLMSGCKGEGFSDDFTVYQCM</sequence>
<keyword evidence="6" id="KW-1185">Reference proteome</keyword>
<evidence type="ECO:0000259" key="4">
    <source>
        <dbReference type="PROSITE" id="PS50948"/>
    </source>
</evidence>
<feature type="domain" description="Apple" evidence="4">
    <location>
        <begin position="454"/>
        <end position="528"/>
    </location>
</feature>
<evidence type="ECO:0000256" key="3">
    <source>
        <dbReference type="ARBA" id="ARBA00023136"/>
    </source>
</evidence>
<dbReference type="SUPFAM" id="SSF50956">
    <property type="entry name" value="Thermostable phytase (3-phytase)"/>
    <property type="match status" value="1"/>
</dbReference>
<feature type="domain" description="Apple" evidence="4">
    <location>
        <begin position="367"/>
        <end position="440"/>
    </location>
</feature>
<keyword evidence="2" id="KW-1003">Cell membrane</keyword>
<comment type="subcellular location">
    <subcellularLocation>
        <location evidence="1">Cell membrane</location>
    </subcellularLocation>
</comment>
<feature type="domain" description="Apple" evidence="4">
    <location>
        <begin position="553"/>
        <end position="615"/>
    </location>
</feature>
<dbReference type="GO" id="GO:0005886">
    <property type="term" value="C:plasma membrane"/>
    <property type="evidence" value="ECO:0007669"/>
    <property type="project" value="UniProtKB-SubCell"/>
</dbReference>